<sequence>MSAVRRELNAVLLLCWRDTGHPQGGGSETYVQRIGAQLAASGVTVTLRTARYPGAPRHEVVDGVRIRRAGGRYTVYIWALLAMAFAEFGARLGLPRWRRVRPDVVVDTQNGLPFMARLLYGRRSVVLVHHCHCELWPVAGPVMGRLGWLVESTVSPRLHRRSQYVTVSLPSARDLVALGVDNKRIAVVRNGLDEAPAPSLSGPRAAAPRVVVLSRLVPHKQIEDAIDAVARLRPRVPGLHLDIVGGGWWRQRLVDHAHKLGIAGAVTFHGHVDDVTKHQLLQRAWVHLLPSRKEGWGLAVIEAAQHGVPTIGYRSSGGLSDSIIDGVTGMMVDDRVELVARLEQLLSDSVLRDQLGAKAQARSSEFSWRQSADAMRTVLEVVQRGEVVAGVVCPPPPEA</sequence>
<evidence type="ECO:0000256" key="4">
    <source>
        <dbReference type="SAM" id="Phobius"/>
    </source>
</evidence>
<keyword evidence="3" id="KW-0808">Transferase</keyword>
<dbReference type="Gene3D" id="3.40.50.2000">
    <property type="entry name" value="Glycogen Phosphorylase B"/>
    <property type="match status" value="2"/>
</dbReference>
<organism evidence="7 8">
    <name type="scientific">Mycobacterium spongiae</name>
    <dbReference type="NCBI Taxonomy" id="886343"/>
    <lineage>
        <taxon>Bacteria</taxon>
        <taxon>Bacillati</taxon>
        <taxon>Actinomycetota</taxon>
        <taxon>Actinomycetes</taxon>
        <taxon>Mycobacteriales</taxon>
        <taxon>Mycobacteriaceae</taxon>
        <taxon>Mycobacterium</taxon>
    </lineage>
</organism>
<accession>A0A975PVG6</accession>
<evidence type="ECO:0000313" key="8">
    <source>
        <dbReference type="Proteomes" id="UP000682202"/>
    </source>
</evidence>
<keyword evidence="4" id="KW-1133">Transmembrane helix</keyword>
<gene>
    <name evidence="7" type="ORF">F6B93_01825</name>
</gene>
<feature type="domain" description="Glycosyltransferase subfamily 4-like N-terminal" evidence="6">
    <location>
        <begin position="25"/>
        <end position="191"/>
    </location>
</feature>
<dbReference type="RefSeq" id="WP_211697463.1">
    <property type="nucleotide sequence ID" value="NZ_CP046600.1"/>
</dbReference>
<dbReference type="PANTHER" id="PTHR12526">
    <property type="entry name" value="GLYCOSYLTRANSFERASE"/>
    <property type="match status" value="1"/>
</dbReference>
<evidence type="ECO:0000256" key="2">
    <source>
        <dbReference type="ARBA" id="ARBA00022676"/>
    </source>
</evidence>
<dbReference type="Pfam" id="PF13579">
    <property type="entry name" value="Glyco_trans_4_4"/>
    <property type="match status" value="1"/>
</dbReference>
<dbReference type="AlphaFoldDB" id="A0A975PVG6"/>
<dbReference type="PANTHER" id="PTHR12526:SF640">
    <property type="entry name" value="COLANIC ACID BIOSYNTHESIS GLYCOSYLTRANSFERASE WCAL-RELATED"/>
    <property type="match status" value="1"/>
</dbReference>
<dbReference type="KEGG" id="mspg:F6B93_01825"/>
<keyword evidence="4" id="KW-0812">Transmembrane</keyword>
<dbReference type="Proteomes" id="UP000682202">
    <property type="component" value="Chromosome"/>
</dbReference>
<dbReference type="Pfam" id="PF00534">
    <property type="entry name" value="Glycos_transf_1"/>
    <property type="match status" value="1"/>
</dbReference>
<keyword evidence="8" id="KW-1185">Reference proteome</keyword>
<protein>
    <submittedName>
        <fullName evidence="7">Glycosyltransferase</fullName>
    </submittedName>
</protein>
<evidence type="ECO:0000256" key="3">
    <source>
        <dbReference type="ARBA" id="ARBA00022679"/>
    </source>
</evidence>
<evidence type="ECO:0000313" key="7">
    <source>
        <dbReference type="EMBL" id="QUR65982.1"/>
    </source>
</evidence>
<proteinExistence type="inferred from homology"/>
<reference evidence="7" key="1">
    <citation type="submission" date="2019-12" db="EMBL/GenBank/DDBJ databases">
        <title>Mycobacterium spongiae sp. nov.</title>
        <authorList>
            <person name="Stinear T."/>
        </authorList>
    </citation>
    <scope>NUCLEOTIDE SEQUENCE</scope>
    <source>
        <strain evidence="7">FSD4b-SM</strain>
    </source>
</reference>
<dbReference type="InterPro" id="IPR028098">
    <property type="entry name" value="Glyco_trans_4-like_N"/>
</dbReference>
<feature type="transmembrane region" description="Helical" evidence="4">
    <location>
        <begin position="75"/>
        <end position="94"/>
    </location>
</feature>
<dbReference type="SUPFAM" id="SSF53756">
    <property type="entry name" value="UDP-Glycosyltransferase/glycogen phosphorylase"/>
    <property type="match status" value="1"/>
</dbReference>
<feature type="domain" description="Glycosyl transferase family 1" evidence="5">
    <location>
        <begin position="208"/>
        <end position="361"/>
    </location>
</feature>
<keyword evidence="2" id="KW-0328">Glycosyltransferase</keyword>
<name>A0A975PVG6_9MYCO</name>
<keyword evidence="4" id="KW-0472">Membrane</keyword>
<dbReference type="InterPro" id="IPR001296">
    <property type="entry name" value="Glyco_trans_1"/>
</dbReference>
<comment type="similarity">
    <text evidence="1">Belongs to the glycosyltransferase group 1 family. Glycosyltransferase 4 subfamily.</text>
</comment>
<dbReference type="EMBL" id="CP046600">
    <property type="protein sequence ID" value="QUR65982.1"/>
    <property type="molecule type" value="Genomic_DNA"/>
</dbReference>
<evidence type="ECO:0000259" key="5">
    <source>
        <dbReference type="Pfam" id="PF00534"/>
    </source>
</evidence>
<dbReference type="GO" id="GO:0016757">
    <property type="term" value="F:glycosyltransferase activity"/>
    <property type="evidence" value="ECO:0007669"/>
    <property type="project" value="UniProtKB-KW"/>
</dbReference>
<evidence type="ECO:0000259" key="6">
    <source>
        <dbReference type="Pfam" id="PF13579"/>
    </source>
</evidence>
<dbReference type="CDD" id="cd03801">
    <property type="entry name" value="GT4_PimA-like"/>
    <property type="match status" value="1"/>
</dbReference>
<evidence type="ECO:0000256" key="1">
    <source>
        <dbReference type="ARBA" id="ARBA00009481"/>
    </source>
</evidence>